<keyword evidence="5 6" id="KW-0472">Membrane</keyword>
<dbReference type="InterPro" id="IPR037185">
    <property type="entry name" value="EmrE-like"/>
</dbReference>
<feature type="transmembrane region" description="Helical" evidence="6">
    <location>
        <begin position="77"/>
        <end position="97"/>
    </location>
</feature>
<keyword evidence="3 6" id="KW-0812">Transmembrane</keyword>
<evidence type="ECO:0000256" key="6">
    <source>
        <dbReference type="SAM" id="Phobius"/>
    </source>
</evidence>
<evidence type="ECO:0000256" key="3">
    <source>
        <dbReference type="ARBA" id="ARBA00022692"/>
    </source>
</evidence>
<feature type="domain" description="EamA" evidence="7">
    <location>
        <begin position="15"/>
        <end position="142"/>
    </location>
</feature>
<accession>A0ABW3FFC5</accession>
<feature type="transmembrane region" description="Helical" evidence="6">
    <location>
        <begin position="129"/>
        <end position="147"/>
    </location>
</feature>
<feature type="domain" description="EamA" evidence="7">
    <location>
        <begin position="157"/>
        <end position="289"/>
    </location>
</feature>
<evidence type="ECO:0000313" key="8">
    <source>
        <dbReference type="EMBL" id="MFD0916282.1"/>
    </source>
</evidence>
<dbReference type="Pfam" id="PF00892">
    <property type="entry name" value="EamA"/>
    <property type="match status" value="2"/>
</dbReference>
<feature type="transmembrane region" description="Helical" evidence="6">
    <location>
        <begin position="187"/>
        <end position="207"/>
    </location>
</feature>
<feature type="transmembrane region" description="Helical" evidence="6">
    <location>
        <begin position="44"/>
        <end position="65"/>
    </location>
</feature>
<proteinExistence type="inferred from homology"/>
<dbReference type="InterPro" id="IPR050638">
    <property type="entry name" value="AA-Vitamin_Transporters"/>
</dbReference>
<feature type="transmembrane region" description="Helical" evidence="6">
    <location>
        <begin position="159"/>
        <end position="175"/>
    </location>
</feature>
<feature type="transmembrane region" description="Helical" evidence="6">
    <location>
        <begin position="274"/>
        <end position="290"/>
    </location>
</feature>
<keyword evidence="4 6" id="KW-1133">Transmembrane helix</keyword>
<evidence type="ECO:0000256" key="2">
    <source>
        <dbReference type="ARBA" id="ARBA00007362"/>
    </source>
</evidence>
<feature type="transmembrane region" description="Helical" evidence="6">
    <location>
        <begin position="219"/>
        <end position="237"/>
    </location>
</feature>
<sequence length="297" mass="31616">MEKAQSTSPYSEETIGLFFGLIGVLIFSGTLPATRVAVAFFDPWFLTFGRAGMASAAAAFTLVILKRNFPRKHIWTLLIIGLFLVFGFPGAMGLAMLTVPSAHGGVVLGILPLATAIFASLLAGERLSLLFWLCGISGAIVIIAFALRDGAWGFEVGDAWLAVGCVCAAAGYVMSGKLTRFMAGWEVICWALIITAPLSIVGSFLFWDNAYTAPPMPQATAFLYVGLGSMFLGFFAWNKGLQMGGMSRVGQLQLLQTFFTLAVAAVVLGESVTFETVLFATAVVAIVLLGRKAKVTR</sequence>
<comment type="caution">
    <text evidence="8">The sequence shown here is derived from an EMBL/GenBank/DDBJ whole genome shotgun (WGS) entry which is preliminary data.</text>
</comment>
<gene>
    <name evidence="8" type="ORF">ACFQ14_07685</name>
</gene>
<evidence type="ECO:0000256" key="4">
    <source>
        <dbReference type="ARBA" id="ARBA00022989"/>
    </source>
</evidence>
<feature type="transmembrane region" description="Helical" evidence="6">
    <location>
        <begin position="15"/>
        <end position="38"/>
    </location>
</feature>
<dbReference type="PANTHER" id="PTHR32322:SF2">
    <property type="entry name" value="EAMA DOMAIN-CONTAINING PROTEIN"/>
    <property type="match status" value="1"/>
</dbReference>
<dbReference type="Proteomes" id="UP001597101">
    <property type="component" value="Unassembled WGS sequence"/>
</dbReference>
<reference evidence="9" key="1">
    <citation type="journal article" date="2019" name="Int. J. Syst. Evol. Microbiol.">
        <title>The Global Catalogue of Microorganisms (GCM) 10K type strain sequencing project: providing services to taxonomists for standard genome sequencing and annotation.</title>
        <authorList>
            <consortium name="The Broad Institute Genomics Platform"/>
            <consortium name="The Broad Institute Genome Sequencing Center for Infectious Disease"/>
            <person name="Wu L."/>
            <person name="Ma J."/>
        </authorList>
    </citation>
    <scope>NUCLEOTIDE SEQUENCE [LARGE SCALE GENOMIC DNA]</scope>
    <source>
        <strain evidence="9">CCUG 60023</strain>
    </source>
</reference>
<feature type="transmembrane region" description="Helical" evidence="6">
    <location>
        <begin position="249"/>
        <end position="268"/>
    </location>
</feature>
<evidence type="ECO:0000256" key="5">
    <source>
        <dbReference type="ARBA" id="ARBA00023136"/>
    </source>
</evidence>
<name>A0ABW3FFC5_9HYPH</name>
<comment type="subcellular location">
    <subcellularLocation>
        <location evidence="1">Membrane</location>
        <topology evidence="1">Multi-pass membrane protein</topology>
    </subcellularLocation>
</comment>
<dbReference type="EMBL" id="JBHTJV010000005">
    <property type="protein sequence ID" value="MFD0916282.1"/>
    <property type="molecule type" value="Genomic_DNA"/>
</dbReference>
<dbReference type="PANTHER" id="PTHR32322">
    <property type="entry name" value="INNER MEMBRANE TRANSPORTER"/>
    <property type="match status" value="1"/>
</dbReference>
<evidence type="ECO:0000259" key="7">
    <source>
        <dbReference type="Pfam" id="PF00892"/>
    </source>
</evidence>
<dbReference type="InterPro" id="IPR000620">
    <property type="entry name" value="EamA_dom"/>
</dbReference>
<dbReference type="SUPFAM" id="SSF103481">
    <property type="entry name" value="Multidrug resistance efflux transporter EmrE"/>
    <property type="match status" value="2"/>
</dbReference>
<keyword evidence="9" id="KW-1185">Reference proteome</keyword>
<evidence type="ECO:0000256" key="1">
    <source>
        <dbReference type="ARBA" id="ARBA00004141"/>
    </source>
</evidence>
<comment type="similarity">
    <text evidence="2">Belongs to the EamA transporter family.</text>
</comment>
<feature type="transmembrane region" description="Helical" evidence="6">
    <location>
        <begin position="103"/>
        <end position="122"/>
    </location>
</feature>
<evidence type="ECO:0000313" key="9">
    <source>
        <dbReference type="Proteomes" id="UP001597101"/>
    </source>
</evidence>
<organism evidence="8 9">
    <name type="scientific">Pseudahrensia aquimaris</name>
    <dbReference type="NCBI Taxonomy" id="744461"/>
    <lineage>
        <taxon>Bacteria</taxon>
        <taxon>Pseudomonadati</taxon>
        <taxon>Pseudomonadota</taxon>
        <taxon>Alphaproteobacteria</taxon>
        <taxon>Hyphomicrobiales</taxon>
        <taxon>Ahrensiaceae</taxon>
        <taxon>Pseudahrensia</taxon>
    </lineage>
</organism>
<dbReference type="RefSeq" id="WP_377212142.1">
    <property type="nucleotide sequence ID" value="NZ_JBHTJV010000005.1"/>
</dbReference>
<protein>
    <submittedName>
        <fullName evidence="8">DMT family transporter</fullName>
    </submittedName>
</protein>